<dbReference type="RefSeq" id="WP_175148036.1">
    <property type="nucleotide sequence ID" value="NZ_CADIKK010000002.1"/>
</dbReference>
<sequence>MSARFRGCTTIFVCAAALSLVSVSSEASETIRVKLLSNAIQLDTGSVKAGTLTFEVTNAADNNMKHELVVLKTDTADDRLPVKNGQVPEARFRKMGEAEDVAPGKSKRLTLMLAPGHYVLICNKAGHYSQGMHTALLVTR</sequence>
<protein>
    <recommendedName>
        <fullName evidence="4">EfeO-type cupredoxin-like domain-containing protein</fullName>
    </recommendedName>
</protein>
<dbReference type="InterPro" id="IPR028096">
    <property type="entry name" value="EfeO_Cupredoxin"/>
</dbReference>
<dbReference type="Gene3D" id="2.60.40.420">
    <property type="entry name" value="Cupredoxins - blue copper proteins"/>
    <property type="match status" value="1"/>
</dbReference>
<reference evidence="5 6" key="1">
    <citation type="submission" date="2020-04" db="EMBL/GenBank/DDBJ databases">
        <authorList>
            <person name="De Canck E."/>
        </authorList>
    </citation>
    <scope>NUCLEOTIDE SEQUENCE [LARGE SCALE GENOMIC DNA]</scope>
    <source>
        <strain evidence="5 6">LMG 28614</strain>
    </source>
</reference>
<dbReference type="AlphaFoldDB" id="A0A6S7B2Z9"/>
<evidence type="ECO:0000256" key="1">
    <source>
        <dbReference type="ARBA" id="ARBA00004418"/>
    </source>
</evidence>
<feature type="domain" description="EfeO-type cupredoxin-like" evidence="4">
    <location>
        <begin position="11"/>
        <end position="131"/>
    </location>
</feature>
<dbReference type="InterPro" id="IPR008972">
    <property type="entry name" value="Cupredoxin"/>
</dbReference>
<feature type="chain" id="PRO_5028861715" description="EfeO-type cupredoxin-like domain-containing protein" evidence="3">
    <location>
        <begin position="28"/>
        <end position="140"/>
    </location>
</feature>
<evidence type="ECO:0000313" key="6">
    <source>
        <dbReference type="Proteomes" id="UP000494365"/>
    </source>
</evidence>
<dbReference type="Proteomes" id="UP000494365">
    <property type="component" value="Unassembled WGS sequence"/>
</dbReference>
<evidence type="ECO:0000256" key="3">
    <source>
        <dbReference type="SAM" id="SignalP"/>
    </source>
</evidence>
<keyword evidence="3" id="KW-0732">Signal</keyword>
<keyword evidence="2" id="KW-0479">Metal-binding</keyword>
<name>A0A6S7B2Z9_9BURK</name>
<dbReference type="GO" id="GO:0042597">
    <property type="term" value="C:periplasmic space"/>
    <property type="evidence" value="ECO:0007669"/>
    <property type="project" value="UniProtKB-SubCell"/>
</dbReference>
<dbReference type="InterPro" id="IPR033138">
    <property type="entry name" value="Cu_oxidase_CS"/>
</dbReference>
<proteinExistence type="predicted"/>
<feature type="signal peptide" evidence="3">
    <location>
        <begin position="1"/>
        <end position="27"/>
    </location>
</feature>
<evidence type="ECO:0000259" key="4">
    <source>
        <dbReference type="Pfam" id="PF13473"/>
    </source>
</evidence>
<comment type="subcellular location">
    <subcellularLocation>
        <location evidence="1">Periplasm</location>
    </subcellularLocation>
</comment>
<keyword evidence="6" id="KW-1185">Reference proteome</keyword>
<dbReference type="EMBL" id="CADIKK010000002">
    <property type="protein sequence ID" value="CAB3778187.1"/>
    <property type="molecule type" value="Genomic_DNA"/>
</dbReference>
<gene>
    <name evidence="5" type="ORF">LMG28614_00562</name>
</gene>
<evidence type="ECO:0000313" key="5">
    <source>
        <dbReference type="EMBL" id="CAB3778187.1"/>
    </source>
</evidence>
<dbReference type="Pfam" id="PF13473">
    <property type="entry name" value="Cupredoxin_1"/>
    <property type="match status" value="1"/>
</dbReference>
<dbReference type="GO" id="GO:0046872">
    <property type="term" value="F:metal ion binding"/>
    <property type="evidence" value="ECO:0007669"/>
    <property type="project" value="UniProtKB-KW"/>
</dbReference>
<dbReference type="SUPFAM" id="SSF49503">
    <property type="entry name" value="Cupredoxins"/>
    <property type="match status" value="1"/>
</dbReference>
<organism evidence="5 6">
    <name type="scientific">Paraburkholderia ultramafica</name>
    <dbReference type="NCBI Taxonomy" id="1544867"/>
    <lineage>
        <taxon>Bacteria</taxon>
        <taxon>Pseudomonadati</taxon>
        <taxon>Pseudomonadota</taxon>
        <taxon>Betaproteobacteria</taxon>
        <taxon>Burkholderiales</taxon>
        <taxon>Burkholderiaceae</taxon>
        <taxon>Paraburkholderia</taxon>
    </lineage>
</organism>
<dbReference type="PROSITE" id="PS00079">
    <property type="entry name" value="MULTICOPPER_OXIDASE1"/>
    <property type="match status" value="1"/>
</dbReference>
<evidence type="ECO:0000256" key="2">
    <source>
        <dbReference type="ARBA" id="ARBA00022723"/>
    </source>
</evidence>
<accession>A0A6S7B2Z9</accession>